<proteinExistence type="predicted"/>
<evidence type="ECO:0000313" key="6">
    <source>
        <dbReference type="Proteomes" id="UP000002280"/>
    </source>
</evidence>
<feature type="transmembrane region" description="Helical" evidence="2">
    <location>
        <begin position="613"/>
        <end position="631"/>
    </location>
</feature>
<gene>
    <name evidence="5" type="primary">TMEM62</name>
</gene>
<reference evidence="5" key="2">
    <citation type="submission" date="2025-08" db="UniProtKB">
        <authorList>
            <consortium name="Ensembl"/>
        </authorList>
    </citation>
    <scope>IDENTIFICATION</scope>
</reference>
<dbReference type="Pfam" id="PF24394">
    <property type="entry name" value="TMEM62_C"/>
    <property type="match status" value="1"/>
</dbReference>
<dbReference type="Ensembl" id="ENSMODT00000069366.1">
    <property type="protein sequence ID" value="ENSMODP00000057239.1"/>
    <property type="gene ID" value="ENSMODG00000017853.4"/>
</dbReference>
<evidence type="ECO:0000259" key="4">
    <source>
        <dbReference type="Pfam" id="PF24394"/>
    </source>
</evidence>
<feature type="region of interest" description="Disordered" evidence="1">
    <location>
        <begin position="70"/>
        <end position="92"/>
    </location>
</feature>
<dbReference type="GO" id="GO:0016787">
    <property type="term" value="F:hydrolase activity"/>
    <property type="evidence" value="ECO:0007669"/>
    <property type="project" value="InterPro"/>
</dbReference>
<feature type="domain" description="TMEM62 C-terminal" evidence="4">
    <location>
        <begin position="442"/>
        <end position="574"/>
    </location>
</feature>
<dbReference type="Bgee" id="ENSMODG00000017853">
    <property type="expression patterns" value="Expressed in liver and 19 other cell types or tissues"/>
</dbReference>
<accession>A0A5F8HB67</accession>
<sequence>MSVGLALKVVAGLAVAALAAVMLEHYGLVEQTLPKAPGASIEPKRILRPFPAPGDENTGIFWGLQVRSLGSGRRPGHRPGREGSPSAGIEARGRPCNTPHLTCFPSRRAPVLCLTAALQISDLHISKYIDRGRITDLEKFCSETVDIIRPVIVLVTGDLTDSLKRDRLGTMQQEAEWKAYQNVLKKTRVTEKTKWLDIRGNHDAFNLPSLESSKNYYRRYSAFRGHGQMLYTHKTPFGNYSFIYVDATLNPGPKKPFNFVGILNKKQLKELTFLSWKSRHSNHTIWFGHYPTSTIISPTPGIRLVMSSAIAYMCGHLHLLGGLIPVLHARHPKGTLEIELGDWKKNRRILTFSPSSIMSVEVQINDVYLGNAVQLSGPIYILKWDPENYNEGIHNINVTVKDSSGRVGTIEHQFSIKGDIPVKFDFMPSYILLTDHYIVARVFFVLTVMVPQLLLVIFRYFREIKLNGSLGCINLAVYSFNILSKTDAFYYSVSFLNFYTALGPLFVGEIIDGKMGCCFSFGIFIDGHFFQGSMTFIIGIIQMLLFNLPLLAYLCWTLLLRCQGYVFSSHLHGRCCKFLPVHILMLLLYLCQLFNCALLKWTNGTVALLFSPMYAWFALLAPIIVHWAWILSPSDIRGFIMELRNYQSSLRQ</sequence>
<dbReference type="PANTHER" id="PTHR14795:SF0">
    <property type="entry name" value="TRANSMEMBRANE PROTEIN 62"/>
    <property type="match status" value="1"/>
</dbReference>
<dbReference type="PANTHER" id="PTHR14795">
    <property type="entry name" value="HELICASE RELATED"/>
    <property type="match status" value="1"/>
</dbReference>
<dbReference type="InterPro" id="IPR041871">
    <property type="entry name" value="MPP_TMEM62"/>
</dbReference>
<reference evidence="5 6" key="1">
    <citation type="journal article" date="2007" name="Nature">
        <title>Genome of the marsupial Monodelphis domestica reveals innovation in non-coding sequences.</title>
        <authorList>
            <person name="Mikkelsen T.S."/>
            <person name="Wakefield M.J."/>
            <person name="Aken B."/>
            <person name="Amemiya C.T."/>
            <person name="Chang J.L."/>
            <person name="Duke S."/>
            <person name="Garber M."/>
            <person name="Gentles A.J."/>
            <person name="Goodstadt L."/>
            <person name="Heger A."/>
            <person name="Jurka J."/>
            <person name="Kamal M."/>
            <person name="Mauceli E."/>
            <person name="Searle S.M."/>
            <person name="Sharpe T."/>
            <person name="Baker M.L."/>
            <person name="Batzer M.A."/>
            <person name="Benos P.V."/>
            <person name="Belov K."/>
            <person name="Clamp M."/>
            <person name="Cook A."/>
            <person name="Cuff J."/>
            <person name="Das R."/>
            <person name="Davidow L."/>
            <person name="Deakin J.E."/>
            <person name="Fazzari M.J."/>
            <person name="Glass J.L."/>
            <person name="Grabherr M."/>
            <person name="Greally J.M."/>
            <person name="Gu W."/>
            <person name="Hore T.A."/>
            <person name="Huttley G.A."/>
            <person name="Kleber M."/>
            <person name="Jirtle R.L."/>
            <person name="Koina E."/>
            <person name="Lee J.T."/>
            <person name="Mahony S."/>
            <person name="Marra M.A."/>
            <person name="Miller R.D."/>
            <person name="Nicholls R.D."/>
            <person name="Oda M."/>
            <person name="Papenfuss A.T."/>
            <person name="Parra Z.E."/>
            <person name="Pollock D.D."/>
            <person name="Ray D.A."/>
            <person name="Schein J.E."/>
            <person name="Speed T.P."/>
            <person name="Thompson K."/>
            <person name="VandeBerg J.L."/>
            <person name="Wade C.M."/>
            <person name="Walker J.A."/>
            <person name="Waters P.D."/>
            <person name="Webber C."/>
            <person name="Weidman J.R."/>
            <person name="Xie X."/>
            <person name="Zody M.C."/>
            <person name="Baldwin J."/>
            <person name="Abdouelleil A."/>
            <person name="Abdulkadir J."/>
            <person name="Abebe A."/>
            <person name="Abera B."/>
            <person name="Abreu J."/>
            <person name="Acer S.C."/>
            <person name="Aftuck L."/>
            <person name="Alexander A."/>
            <person name="An P."/>
            <person name="Anderson E."/>
            <person name="Anderson S."/>
            <person name="Arachi H."/>
            <person name="Azer M."/>
            <person name="Bachantsang P."/>
            <person name="Barry A."/>
            <person name="Bayul T."/>
            <person name="Berlin A."/>
            <person name="Bessette D."/>
            <person name="Bloom T."/>
            <person name="Bloom T."/>
            <person name="Boguslavskiy L."/>
            <person name="Bonnet C."/>
            <person name="Boukhgalter B."/>
            <person name="Bourzgui I."/>
            <person name="Brown A."/>
            <person name="Cahill P."/>
            <person name="Channer S."/>
            <person name="Cheshatsang Y."/>
            <person name="Chuda L."/>
            <person name="Citroen M."/>
            <person name="Collymore A."/>
            <person name="Cooke P."/>
            <person name="Costello M."/>
            <person name="D'Aco K."/>
            <person name="Daza R."/>
            <person name="De Haan G."/>
            <person name="DeGray S."/>
            <person name="DeMaso C."/>
            <person name="Dhargay N."/>
            <person name="Dooley K."/>
            <person name="Dooley E."/>
            <person name="Doricent M."/>
            <person name="Dorje P."/>
            <person name="Dorjee K."/>
            <person name="Dupes A."/>
            <person name="Elong R."/>
            <person name="Falk J."/>
            <person name="Farina A."/>
            <person name="Faro S."/>
            <person name="Ferguson D."/>
            <person name="Fisher S."/>
            <person name="Foley C.D."/>
            <person name="Franke A."/>
            <person name="Friedrich D."/>
            <person name="Gadbois L."/>
            <person name="Gearin G."/>
            <person name="Gearin C.R."/>
            <person name="Giannoukos G."/>
            <person name="Goode T."/>
            <person name="Graham J."/>
            <person name="Grandbois E."/>
            <person name="Grewal S."/>
            <person name="Gyaltsen K."/>
            <person name="Hafez N."/>
            <person name="Hagos B."/>
            <person name="Hall J."/>
            <person name="Henson C."/>
            <person name="Hollinger A."/>
            <person name="Honan T."/>
            <person name="Huard M.D."/>
            <person name="Hughes L."/>
            <person name="Hurhula B."/>
            <person name="Husby M.E."/>
            <person name="Kamat A."/>
            <person name="Kanga B."/>
            <person name="Kashin S."/>
            <person name="Khazanovich D."/>
            <person name="Kisner P."/>
            <person name="Lance K."/>
            <person name="Lara M."/>
            <person name="Lee W."/>
            <person name="Lennon N."/>
            <person name="Letendre F."/>
            <person name="LeVine R."/>
            <person name="Lipovsky A."/>
            <person name="Liu X."/>
            <person name="Liu J."/>
            <person name="Liu S."/>
            <person name="Lokyitsang T."/>
            <person name="Lokyitsang Y."/>
            <person name="Lubonja R."/>
            <person name="Lui A."/>
            <person name="MacDonald P."/>
            <person name="Magnisalis V."/>
            <person name="Maru K."/>
            <person name="Matthews C."/>
            <person name="McCusker W."/>
            <person name="McDonough S."/>
            <person name="Mehta T."/>
            <person name="Meldrim J."/>
            <person name="Meneus L."/>
            <person name="Mihai O."/>
            <person name="Mihalev A."/>
            <person name="Mihova T."/>
            <person name="Mittelman R."/>
            <person name="Mlenga V."/>
            <person name="Montmayeur A."/>
            <person name="Mulrain L."/>
            <person name="Navidi A."/>
            <person name="Naylor J."/>
            <person name="Negash T."/>
            <person name="Nguyen T."/>
            <person name="Nguyen N."/>
            <person name="Nicol R."/>
            <person name="Norbu C."/>
            <person name="Norbu N."/>
            <person name="Novod N."/>
            <person name="O'Neill B."/>
            <person name="Osman S."/>
            <person name="Markiewicz E."/>
            <person name="Oyono O.L."/>
            <person name="Patti C."/>
            <person name="Phunkhang P."/>
            <person name="Pierre F."/>
            <person name="Priest M."/>
            <person name="Raghuraman S."/>
            <person name="Rege F."/>
            <person name="Reyes R."/>
            <person name="Rise C."/>
            <person name="Rogov P."/>
            <person name="Ross K."/>
            <person name="Ryan E."/>
            <person name="Settipalli S."/>
            <person name="Shea T."/>
            <person name="Sherpa N."/>
            <person name="Shi L."/>
            <person name="Shih D."/>
            <person name="Sparrow T."/>
            <person name="Spaulding J."/>
            <person name="Stalker J."/>
            <person name="Stange-Thomann N."/>
            <person name="Stavropoulos S."/>
            <person name="Stone C."/>
            <person name="Strader C."/>
            <person name="Tesfaye S."/>
            <person name="Thomson T."/>
            <person name="Thoulutsang Y."/>
            <person name="Thoulutsang D."/>
            <person name="Topham K."/>
            <person name="Topping I."/>
            <person name="Tsamla T."/>
            <person name="Vassiliev H."/>
            <person name="Vo A."/>
            <person name="Wangchuk T."/>
            <person name="Wangdi T."/>
            <person name="Weiand M."/>
            <person name="Wilkinson J."/>
            <person name="Wilson A."/>
            <person name="Yadav S."/>
            <person name="Young G."/>
            <person name="Yu Q."/>
            <person name="Zembek L."/>
            <person name="Zhong D."/>
            <person name="Zimmer A."/>
            <person name="Zwirko Z."/>
            <person name="Jaffe D.B."/>
            <person name="Alvarez P."/>
            <person name="Brockman W."/>
            <person name="Butler J."/>
            <person name="Chin C."/>
            <person name="Gnerre S."/>
            <person name="MacCallum I."/>
            <person name="Graves J.A."/>
            <person name="Ponting C.P."/>
            <person name="Breen M."/>
            <person name="Samollow P.B."/>
            <person name="Lander E.S."/>
            <person name="Lindblad-Toh K."/>
        </authorList>
    </citation>
    <scope>NUCLEOTIDE SEQUENCE [LARGE SCALE GENOMIC DNA]</scope>
</reference>
<feature type="transmembrane region" description="Helical" evidence="2">
    <location>
        <begin position="437"/>
        <end position="457"/>
    </location>
</feature>
<dbReference type="InterPro" id="IPR004843">
    <property type="entry name" value="Calcineurin-like_PHP"/>
</dbReference>
<dbReference type="Pfam" id="PF00149">
    <property type="entry name" value="Metallophos"/>
    <property type="match status" value="1"/>
</dbReference>
<organism evidence="5 6">
    <name type="scientific">Monodelphis domestica</name>
    <name type="common">Gray short-tailed opossum</name>
    <dbReference type="NCBI Taxonomy" id="13616"/>
    <lineage>
        <taxon>Eukaryota</taxon>
        <taxon>Metazoa</taxon>
        <taxon>Chordata</taxon>
        <taxon>Craniata</taxon>
        <taxon>Vertebrata</taxon>
        <taxon>Euteleostomi</taxon>
        <taxon>Mammalia</taxon>
        <taxon>Metatheria</taxon>
        <taxon>Didelphimorphia</taxon>
        <taxon>Didelphidae</taxon>
        <taxon>Monodelphis</taxon>
    </lineage>
</organism>
<keyword evidence="2" id="KW-1133">Transmembrane helix</keyword>
<keyword evidence="6" id="KW-1185">Reference proteome</keyword>
<reference evidence="5" key="3">
    <citation type="submission" date="2025-09" db="UniProtKB">
        <authorList>
            <consortium name="Ensembl"/>
        </authorList>
    </citation>
    <scope>IDENTIFICATION</scope>
</reference>
<dbReference type="AlphaFoldDB" id="A0A5F8HB67"/>
<feature type="domain" description="Calcineurin-like phosphoesterase" evidence="3">
    <location>
        <begin position="118"/>
        <end position="318"/>
    </location>
</feature>
<name>A0A5F8HB67_MONDO</name>
<protein>
    <submittedName>
        <fullName evidence="5">Transmembrane protein 62</fullName>
    </submittedName>
</protein>
<dbReference type="Gene3D" id="3.60.21.10">
    <property type="match status" value="1"/>
</dbReference>
<dbReference type="SUPFAM" id="SSF56300">
    <property type="entry name" value="Metallo-dependent phosphatases"/>
    <property type="match status" value="1"/>
</dbReference>
<dbReference type="CDD" id="cd07401">
    <property type="entry name" value="MPP_TMEM62_N"/>
    <property type="match status" value="1"/>
</dbReference>
<dbReference type="InParanoid" id="A0A5F8HB67"/>
<dbReference type="STRING" id="13616.ENSMODP00000057239"/>
<feature type="transmembrane region" description="Helical" evidence="2">
    <location>
        <begin position="489"/>
        <end position="507"/>
    </location>
</feature>
<keyword evidence="2" id="KW-0472">Membrane</keyword>
<dbReference type="Proteomes" id="UP000002280">
    <property type="component" value="Chromosome 1"/>
</dbReference>
<evidence type="ECO:0000313" key="5">
    <source>
        <dbReference type="Ensembl" id="ENSMODP00000057239.1"/>
    </source>
</evidence>
<feature type="transmembrane region" description="Helical" evidence="2">
    <location>
        <begin position="579"/>
        <end position="601"/>
    </location>
</feature>
<evidence type="ECO:0000259" key="3">
    <source>
        <dbReference type="Pfam" id="PF00149"/>
    </source>
</evidence>
<dbReference type="InterPro" id="IPR056230">
    <property type="entry name" value="TMEM62_C"/>
</dbReference>
<dbReference type="GeneTree" id="ENSGT00390000016216"/>
<evidence type="ECO:0000256" key="1">
    <source>
        <dbReference type="SAM" id="MobiDB-lite"/>
    </source>
</evidence>
<dbReference type="OMA" id="VEWQTYH"/>
<evidence type="ECO:0000256" key="2">
    <source>
        <dbReference type="SAM" id="Phobius"/>
    </source>
</evidence>
<dbReference type="InterPro" id="IPR029052">
    <property type="entry name" value="Metallo-depent_PP-like"/>
</dbReference>
<dbReference type="FunCoup" id="A0A5F8HB67">
    <property type="interactions" value="467"/>
</dbReference>
<keyword evidence="2" id="KW-0812">Transmembrane</keyword>